<reference evidence="5" key="1">
    <citation type="submission" date="2015-07" db="EMBL/GenBank/DDBJ databases">
        <authorList>
            <person name="Rodrigo-Torres Lidia"/>
            <person name="Arahal R.David."/>
        </authorList>
    </citation>
    <scope>NUCLEOTIDE SEQUENCE [LARGE SCALE GENOMIC DNA]</scope>
    <source>
        <strain evidence="5">CECT 5112</strain>
    </source>
</reference>
<name>A0A0M7AR93_9HYPH</name>
<dbReference type="NCBIfam" id="TIGR03708">
    <property type="entry name" value="poly_P_AMP_trns"/>
    <property type="match status" value="1"/>
</dbReference>
<evidence type="ECO:0000259" key="3">
    <source>
        <dbReference type="Pfam" id="PF03976"/>
    </source>
</evidence>
<proteinExistence type="predicted"/>
<dbReference type="Gene3D" id="3.40.50.300">
    <property type="entry name" value="P-loop containing nucleotide triphosphate hydrolases"/>
    <property type="match status" value="2"/>
</dbReference>
<dbReference type="STRING" id="388408.LAX5112_04759"/>
<dbReference type="PANTHER" id="PTHR34383">
    <property type="entry name" value="POLYPHOSPHATE:AMP PHOSPHOTRANSFERASE-RELATED"/>
    <property type="match status" value="1"/>
</dbReference>
<comment type="catalytic activity">
    <reaction evidence="2">
        <text>[phosphate](n) + ATP = [phosphate](n+1) + ADP</text>
        <dbReference type="Rhea" id="RHEA:19573"/>
        <dbReference type="Rhea" id="RHEA-COMP:9859"/>
        <dbReference type="Rhea" id="RHEA-COMP:14280"/>
        <dbReference type="ChEBI" id="CHEBI:16838"/>
        <dbReference type="ChEBI" id="CHEBI:30616"/>
        <dbReference type="ChEBI" id="CHEBI:456216"/>
    </reaction>
    <physiologicalReaction direction="right-to-left" evidence="2">
        <dbReference type="Rhea" id="RHEA:19575"/>
    </physiologicalReaction>
</comment>
<evidence type="ECO:0000313" key="4">
    <source>
        <dbReference type="EMBL" id="CTQ76962.1"/>
    </source>
</evidence>
<feature type="domain" description="Polyphosphate kinase-2-related" evidence="3">
    <location>
        <begin position="17"/>
        <end position="231"/>
    </location>
</feature>
<organism evidence="4 5">
    <name type="scientific">Roseibium alexandrii</name>
    <dbReference type="NCBI Taxonomy" id="388408"/>
    <lineage>
        <taxon>Bacteria</taxon>
        <taxon>Pseudomonadati</taxon>
        <taxon>Pseudomonadota</taxon>
        <taxon>Alphaproteobacteria</taxon>
        <taxon>Hyphomicrobiales</taxon>
        <taxon>Stappiaceae</taxon>
        <taxon>Roseibium</taxon>
    </lineage>
</organism>
<evidence type="ECO:0000313" key="5">
    <source>
        <dbReference type="Proteomes" id="UP000053235"/>
    </source>
</evidence>
<accession>A0A0M7AR93</accession>
<dbReference type="SUPFAM" id="SSF52540">
    <property type="entry name" value="P-loop containing nucleoside triphosphate hydrolases"/>
    <property type="match status" value="2"/>
</dbReference>
<dbReference type="RefSeq" id="WP_055673924.1">
    <property type="nucleotide sequence ID" value="NZ_CXWD01000030.1"/>
</dbReference>
<dbReference type="Proteomes" id="UP000053235">
    <property type="component" value="Unassembled WGS sequence"/>
</dbReference>
<dbReference type="AlphaFoldDB" id="A0A0M7AR93"/>
<dbReference type="GO" id="GO:0006754">
    <property type="term" value="P:ATP biosynthetic process"/>
    <property type="evidence" value="ECO:0007669"/>
    <property type="project" value="UniProtKB-KW"/>
</dbReference>
<keyword evidence="1" id="KW-0066">ATP synthesis</keyword>
<gene>
    <name evidence="4" type="ORF">LAX5112_04759</name>
</gene>
<dbReference type="PANTHER" id="PTHR34383:SF3">
    <property type="entry name" value="POLYPHOSPHATE:AMP PHOSPHOTRANSFERASE"/>
    <property type="match status" value="1"/>
</dbReference>
<dbReference type="EMBL" id="CXWD01000030">
    <property type="protein sequence ID" value="CTQ76962.1"/>
    <property type="molecule type" value="Genomic_DNA"/>
</dbReference>
<feature type="domain" description="Polyphosphate kinase-2-related" evidence="3">
    <location>
        <begin position="265"/>
        <end position="485"/>
    </location>
</feature>
<keyword evidence="4" id="KW-0808">Transferase</keyword>
<dbReference type="GO" id="GO:0006797">
    <property type="term" value="P:polyphosphate metabolic process"/>
    <property type="evidence" value="ECO:0007669"/>
    <property type="project" value="InterPro"/>
</dbReference>
<protein>
    <submittedName>
        <fullName evidence="4">Polyphosphate:AMP phosphotransferase</fullName>
    </submittedName>
</protein>
<dbReference type="InterPro" id="IPR022488">
    <property type="entry name" value="PPK2-related"/>
</dbReference>
<dbReference type="Pfam" id="PF03976">
    <property type="entry name" value="PPK2"/>
    <property type="match status" value="2"/>
</dbReference>
<sequence length="488" mass="56839">MFESARMPQKMTKKSFKKLEPELREALLAAQLPVIEKQQFSTLILVDGLDGAGKGEAVARLYGWMDARHLVCNAYGEPMDEARLRPPLWRYWRDLPAKGETAIVFGSWYQSLLRDRIYKKIDEDAFEKGLVRIRRFEEMLANEDVLILKFWFVLPKDVQKERLRKIEKKSAGRHVLADWAALKHHKKASETGEKIILETSMGFAPWFVIPSQDPEYRDVALGQTVARSMQLKLEDGEPSSVAAPPVVGGLKRETAVDAIDLTETLEKTEYEKLRKKYQDQLSELSDRKSMTKTGVVLVFQGNDAAGKGGAIRRLIRPLDPRIYKVHSISAPTDEEKARPYLWRFWRRVPRKGHFAIFDRSWYERVLVERVEGFAGHDDWLRAYNEINEFEQELTDFGYTVCKFWLAISEEEQLRRFKAREETVYKQHKITDEDWRNRLKWDQYAIAAGDMVDRTSTHYAPWTLVSAENKKHARVKVLKTICDRLDEVL</sequence>
<dbReference type="InterPro" id="IPR027417">
    <property type="entry name" value="P-loop_NTPase"/>
</dbReference>
<evidence type="ECO:0000256" key="2">
    <source>
        <dbReference type="ARBA" id="ARBA00024500"/>
    </source>
</evidence>
<evidence type="ECO:0000256" key="1">
    <source>
        <dbReference type="ARBA" id="ARBA00023310"/>
    </source>
</evidence>
<dbReference type="InterPro" id="IPR022489">
    <property type="entry name" value="PolyP_AMP_Tfrase"/>
</dbReference>
<keyword evidence="5" id="KW-1185">Reference proteome</keyword>
<dbReference type="GO" id="GO:0043751">
    <property type="term" value="F:polyphosphate:AMP phosphotransferase activity"/>
    <property type="evidence" value="ECO:0007669"/>
    <property type="project" value="InterPro"/>
</dbReference>